<dbReference type="EMBL" id="RHPJ01000002">
    <property type="protein sequence ID" value="TGO05809.1"/>
    <property type="molecule type" value="Genomic_DNA"/>
</dbReference>
<dbReference type="SUPFAM" id="SSF54593">
    <property type="entry name" value="Glyoxalase/Bleomycin resistance protein/Dihydroxybiphenyl dioxygenase"/>
    <property type="match status" value="1"/>
</dbReference>
<dbReference type="InterPro" id="IPR037523">
    <property type="entry name" value="VOC_core"/>
</dbReference>
<evidence type="ECO:0000259" key="2">
    <source>
        <dbReference type="PROSITE" id="PS51819"/>
    </source>
</evidence>
<dbReference type="GO" id="GO:0016829">
    <property type="term" value="F:lyase activity"/>
    <property type="evidence" value="ECO:0007669"/>
    <property type="project" value="UniProtKB-KW"/>
</dbReference>
<keyword evidence="3" id="KW-0456">Lyase</keyword>
<gene>
    <name evidence="3" type="ORF">SERN_1813</name>
</gene>
<accession>A0A4Z1E3R0</accession>
<dbReference type="Gene3D" id="3.10.180.10">
    <property type="entry name" value="2,3-Dihydroxybiphenyl 1,2-Dioxygenase, domain 1"/>
    <property type="match status" value="1"/>
</dbReference>
<reference evidence="3 4" key="1">
    <citation type="submission" date="2018-11" db="EMBL/GenBank/DDBJ databases">
        <title>Complete genome sequencing of the Actinobacteria Serinibacter sp. K3-2.</title>
        <authorList>
            <person name="Rakitin A.L."/>
            <person name="Beletsky A.V."/>
            <person name="Mardanov A.V."/>
            <person name="Ravin N.V."/>
            <person name="Gromova A.S."/>
            <person name="Filippova S.N."/>
            <person name="Gal'Chenko V.F."/>
        </authorList>
    </citation>
    <scope>NUCLEOTIDE SEQUENCE [LARGE SCALE GENOMIC DNA]</scope>
    <source>
        <strain evidence="3 4">K3-2</strain>
    </source>
</reference>
<sequence length="146" mass="15937">MTSTPIIRPVTIHHIRLTVTDIHRSKAFYQQLLGTETAFDFSDKVDEPGVREDQAQMYGGVGFPVGDQLLGLRPVASPGDTFSSTRVGLDHLSLQVASEDEIRTAVARLDEAGIEHGEITRLEDAGMVILSLQDPDDINVELVAIL</sequence>
<dbReference type="RefSeq" id="WP_135849759.1">
    <property type="nucleotide sequence ID" value="NZ_RHPJ01000002.1"/>
</dbReference>
<dbReference type="AlphaFoldDB" id="A0A4Z1E3R0"/>
<evidence type="ECO:0000313" key="4">
    <source>
        <dbReference type="Proteomes" id="UP000297318"/>
    </source>
</evidence>
<feature type="domain" description="VOC" evidence="2">
    <location>
        <begin position="11"/>
        <end position="145"/>
    </location>
</feature>
<organism evidence="3 4">
    <name type="scientific">Serinibacter arcticus</name>
    <dbReference type="NCBI Taxonomy" id="1655435"/>
    <lineage>
        <taxon>Bacteria</taxon>
        <taxon>Bacillati</taxon>
        <taxon>Actinomycetota</taxon>
        <taxon>Actinomycetes</taxon>
        <taxon>Micrococcales</taxon>
        <taxon>Beutenbergiaceae</taxon>
        <taxon>Serinibacter</taxon>
    </lineage>
</organism>
<dbReference type="PANTHER" id="PTHR36113:SF6">
    <property type="entry name" value="FOSFOMYCIN RESISTANCE PROTEIN FOSX"/>
    <property type="match status" value="1"/>
</dbReference>
<keyword evidence="1" id="KW-0479">Metal-binding</keyword>
<dbReference type="InterPro" id="IPR029068">
    <property type="entry name" value="Glyas_Bleomycin-R_OHBP_Dase"/>
</dbReference>
<dbReference type="PANTHER" id="PTHR36113">
    <property type="entry name" value="LYASE, PUTATIVE-RELATED-RELATED"/>
    <property type="match status" value="1"/>
</dbReference>
<proteinExistence type="predicted"/>
<keyword evidence="4" id="KW-1185">Reference proteome</keyword>
<dbReference type="InterPro" id="IPR004360">
    <property type="entry name" value="Glyas_Fos-R_dOase_dom"/>
</dbReference>
<dbReference type="PROSITE" id="PS51819">
    <property type="entry name" value="VOC"/>
    <property type="match status" value="1"/>
</dbReference>
<evidence type="ECO:0000256" key="1">
    <source>
        <dbReference type="ARBA" id="ARBA00022723"/>
    </source>
</evidence>
<dbReference type="Proteomes" id="UP000297318">
    <property type="component" value="Unassembled WGS sequence"/>
</dbReference>
<dbReference type="GO" id="GO:0046872">
    <property type="term" value="F:metal ion binding"/>
    <property type="evidence" value="ECO:0007669"/>
    <property type="project" value="UniProtKB-KW"/>
</dbReference>
<dbReference type="OrthoDB" id="317332at2"/>
<name>A0A4Z1E3R0_9MICO</name>
<comment type="caution">
    <text evidence="3">The sequence shown here is derived from an EMBL/GenBank/DDBJ whole genome shotgun (WGS) entry which is preliminary data.</text>
</comment>
<dbReference type="Pfam" id="PF00903">
    <property type="entry name" value="Glyoxalase"/>
    <property type="match status" value="1"/>
</dbReference>
<evidence type="ECO:0000313" key="3">
    <source>
        <dbReference type="EMBL" id="TGO05809.1"/>
    </source>
</evidence>
<dbReference type="InterPro" id="IPR051332">
    <property type="entry name" value="Fosfomycin_Res_Enzymes"/>
</dbReference>
<protein>
    <submittedName>
        <fullName evidence="3">Lactoylglutathione lyase</fullName>
    </submittedName>
</protein>